<dbReference type="SUPFAM" id="SSF56300">
    <property type="entry name" value="Metallo-dependent phosphatases"/>
    <property type="match status" value="1"/>
</dbReference>
<proteinExistence type="inferred from homology"/>
<keyword evidence="7 10" id="KW-0443">Lipid metabolism</keyword>
<gene>
    <name evidence="10 12" type="primary">lpxH</name>
    <name evidence="12" type="ORF">GCM10009092_16240</name>
</gene>
<comment type="subcellular location">
    <subcellularLocation>
        <location evidence="10">Cell inner membrane</location>
        <topology evidence="10">Peripheral membrane protein</topology>
        <orientation evidence="10">Cytoplasmic side</orientation>
    </subcellularLocation>
</comment>
<comment type="catalytic activity">
    <reaction evidence="10">
        <text>UDP-2-N,3-O-bis[(3R)-3-hydroxytetradecanoyl]-alpha-D-glucosamine + H2O = 2-N,3-O-bis[(3R)-3-hydroxytetradecanoyl]-alpha-D-glucosaminyl 1-phosphate + UMP + 2 H(+)</text>
        <dbReference type="Rhea" id="RHEA:25213"/>
        <dbReference type="ChEBI" id="CHEBI:15377"/>
        <dbReference type="ChEBI" id="CHEBI:15378"/>
        <dbReference type="ChEBI" id="CHEBI:57865"/>
        <dbReference type="ChEBI" id="CHEBI:57957"/>
        <dbReference type="ChEBI" id="CHEBI:78847"/>
        <dbReference type="EC" id="3.6.1.54"/>
    </reaction>
</comment>
<feature type="binding site" evidence="10">
    <location>
        <position position="42"/>
    </location>
    <ligand>
        <name>Mn(2+)</name>
        <dbReference type="ChEBI" id="CHEBI:29035"/>
        <label>2</label>
    </ligand>
</feature>
<organism evidence="12 13">
    <name type="scientific">Bowmanella denitrificans</name>
    <dbReference type="NCBI Taxonomy" id="366582"/>
    <lineage>
        <taxon>Bacteria</taxon>
        <taxon>Pseudomonadati</taxon>
        <taxon>Pseudomonadota</taxon>
        <taxon>Gammaproteobacteria</taxon>
        <taxon>Alteromonadales</taxon>
        <taxon>Alteromonadaceae</taxon>
        <taxon>Bowmanella</taxon>
    </lineage>
</organism>
<feature type="binding site" evidence="10">
    <location>
        <position position="168"/>
    </location>
    <ligand>
        <name>substrate</name>
    </ligand>
</feature>
<evidence type="ECO:0000256" key="4">
    <source>
        <dbReference type="ARBA" id="ARBA00022556"/>
    </source>
</evidence>
<comment type="pathway">
    <text evidence="10">Glycolipid biosynthesis; lipid IV(A) biosynthesis; lipid IV(A) from (3R)-3-hydroxytetradecanoyl-[acyl-carrier-protein] and UDP-N-acetyl-alpha-D-glucosamine: step 4/6.</text>
</comment>
<keyword evidence="5 10" id="KW-0479">Metal-binding</keyword>
<feature type="binding site" evidence="10">
    <location>
        <position position="123"/>
    </location>
    <ligand>
        <name>substrate</name>
    </ligand>
</feature>
<feature type="binding site" evidence="10">
    <location>
        <position position="196"/>
    </location>
    <ligand>
        <name>Mn(2+)</name>
        <dbReference type="ChEBI" id="CHEBI:29035"/>
        <label>2</label>
    </ligand>
</feature>
<accession>A0ABN0X1J0</accession>
<dbReference type="Proteomes" id="UP001501757">
    <property type="component" value="Unassembled WGS sequence"/>
</dbReference>
<dbReference type="InterPro" id="IPR043461">
    <property type="entry name" value="LpxH-like"/>
</dbReference>
<feature type="binding site" evidence="10">
    <location>
        <begin position="80"/>
        <end position="81"/>
    </location>
    <ligand>
        <name>substrate</name>
    </ligand>
</feature>
<sequence>MSQTLFIADLHLSEDRPDITQAFLRFMQQQAPQAKALYVLGDLFEAWIGDDDQSSFNQQIKAAFRKLTEDGVPVFFIHGNRDFLIGKSFARETGMTLLPELQVIDLHGQKALIMHGDSLCTRDEVFMAFRKKSRGWWWPRLMLAMPLWYRRRVARNARAKSKQHNANKPEYIMDVTPSEVERVMLENGVTLLIHGHTHRPDIHHFRLNNQPAKRIVLGDWYEQGSYLLASDNELTLHHTKL</sequence>
<keyword evidence="13" id="KW-1185">Reference proteome</keyword>
<dbReference type="PANTHER" id="PTHR34990:SF1">
    <property type="entry name" value="UDP-2,3-DIACYLGLUCOSAMINE HYDROLASE"/>
    <property type="match status" value="1"/>
</dbReference>
<dbReference type="CDD" id="cd07398">
    <property type="entry name" value="MPP_YbbF-LpxH"/>
    <property type="match status" value="1"/>
</dbReference>
<dbReference type="RefSeq" id="WP_343843939.1">
    <property type="nucleotide sequence ID" value="NZ_BAAAEI010000006.1"/>
</dbReference>
<feature type="binding site" evidence="10">
    <location>
        <position position="42"/>
    </location>
    <ligand>
        <name>Mn(2+)</name>
        <dbReference type="ChEBI" id="CHEBI:29035"/>
        <label>1</label>
    </ligand>
</feature>
<dbReference type="InterPro" id="IPR004843">
    <property type="entry name" value="Calcineurin-like_PHP"/>
</dbReference>
<feature type="binding site" evidence="10">
    <location>
        <position position="11"/>
    </location>
    <ligand>
        <name>Mn(2+)</name>
        <dbReference type="ChEBI" id="CHEBI:29035"/>
        <label>1</label>
    </ligand>
</feature>
<keyword evidence="8 10" id="KW-0472">Membrane</keyword>
<reference evidence="12 13" key="1">
    <citation type="journal article" date="2019" name="Int. J. Syst. Evol. Microbiol.">
        <title>The Global Catalogue of Microorganisms (GCM) 10K type strain sequencing project: providing services to taxonomists for standard genome sequencing and annotation.</title>
        <authorList>
            <consortium name="The Broad Institute Genomics Platform"/>
            <consortium name="The Broad Institute Genome Sequencing Center for Infectious Disease"/>
            <person name="Wu L."/>
            <person name="Ma J."/>
        </authorList>
    </citation>
    <scope>NUCLEOTIDE SEQUENCE [LARGE SCALE GENOMIC DNA]</scope>
    <source>
        <strain evidence="12 13">JCM 13378</strain>
    </source>
</reference>
<comment type="caution">
    <text evidence="12">The sequence shown here is derived from an EMBL/GenBank/DDBJ whole genome shotgun (WGS) entry which is preliminary data.</text>
</comment>
<dbReference type="EC" id="3.6.1.54" evidence="10"/>
<dbReference type="EMBL" id="BAAAEI010000006">
    <property type="protein sequence ID" value="GAA0352623.1"/>
    <property type="molecule type" value="Genomic_DNA"/>
</dbReference>
<dbReference type="Gene3D" id="3.60.21.10">
    <property type="match status" value="1"/>
</dbReference>
<feature type="binding site" evidence="10">
    <location>
        <position position="9"/>
    </location>
    <ligand>
        <name>Mn(2+)</name>
        <dbReference type="ChEBI" id="CHEBI:29035"/>
        <label>1</label>
    </ligand>
</feature>
<evidence type="ECO:0000256" key="10">
    <source>
        <dbReference type="HAMAP-Rule" id="MF_00575"/>
    </source>
</evidence>
<evidence type="ECO:0000256" key="6">
    <source>
        <dbReference type="ARBA" id="ARBA00022801"/>
    </source>
</evidence>
<protein>
    <recommendedName>
        <fullName evidence="10">UDP-2,3-diacylglucosamine hydrolase</fullName>
        <ecNumber evidence="10">3.6.1.54</ecNumber>
    </recommendedName>
    <alternativeName>
        <fullName evidence="10">UDP-2,3-diacylglucosamine diphosphatase</fullName>
    </alternativeName>
</protein>
<evidence type="ECO:0000256" key="1">
    <source>
        <dbReference type="ARBA" id="ARBA00022475"/>
    </source>
</evidence>
<dbReference type="NCBIfam" id="TIGR01854">
    <property type="entry name" value="lipid_A_lpxH"/>
    <property type="match status" value="1"/>
</dbReference>
<feature type="binding site" evidence="10">
    <location>
        <position position="80"/>
    </location>
    <ligand>
        <name>Mn(2+)</name>
        <dbReference type="ChEBI" id="CHEBI:29035"/>
        <label>2</label>
    </ligand>
</feature>
<evidence type="ECO:0000259" key="11">
    <source>
        <dbReference type="Pfam" id="PF00149"/>
    </source>
</evidence>
<name>A0ABN0X1J0_9ALTE</name>
<evidence type="ECO:0000256" key="3">
    <source>
        <dbReference type="ARBA" id="ARBA00022519"/>
    </source>
</evidence>
<dbReference type="InterPro" id="IPR010138">
    <property type="entry name" value="UDP-diacylglucosamine_Hdrlase"/>
</dbReference>
<feature type="binding site" evidence="10">
    <location>
        <position position="196"/>
    </location>
    <ligand>
        <name>substrate</name>
    </ligand>
</feature>
<evidence type="ECO:0000256" key="2">
    <source>
        <dbReference type="ARBA" id="ARBA00022516"/>
    </source>
</evidence>
<comment type="function">
    <text evidence="10">Hydrolyzes the pyrophosphate bond of UDP-2,3-diacylglucosamine to yield 2,3-diacylglucosamine 1-phosphate (lipid X) and UMP by catalyzing the attack of water at the alpha-P atom. Involved in the biosynthesis of lipid A, a phosphorylated glycolipid that anchors the lipopolysaccharide to the outer membrane of the cell.</text>
</comment>
<keyword evidence="1 10" id="KW-1003">Cell membrane</keyword>
<feature type="binding site" evidence="10">
    <location>
        <position position="165"/>
    </location>
    <ligand>
        <name>substrate</name>
    </ligand>
</feature>
<feature type="binding site" evidence="10">
    <location>
        <position position="198"/>
    </location>
    <ligand>
        <name>Mn(2+)</name>
        <dbReference type="ChEBI" id="CHEBI:29035"/>
        <label>1</label>
    </ligand>
</feature>
<evidence type="ECO:0000313" key="13">
    <source>
        <dbReference type="Proteomes" id="UP001501757"/>
    </source>
</evidence>
<dbReference type="Pfam" id="PF00149">
    <property type="entry name" value="Metallophos"/>
    <property type="match status" value="1"/>
</dbReference>
<dbReference type="HAMAP" id="MF_00575">
    <property type="entry name" value="LpxH"/>
    <property type="match status" value="1"/>
</dbReference>
<comment type="similarity">
    <text evidence="10">Belongs to the LpxH family.</text>
</comment>
<evidence type="ECO:0000256" key="9">
    <source>
        <dbReference type="ARBA" id="ARBA00023211"/>
    </source>
</evidence>
<evidence type="ECO:0000256" key="7">
    <source>
        <dbReference type="ARBA" id="ARBA00023098"/>
    </source>
</evidence>
<keyword evidence="4 10" id="KW-0441">Lipid A biosynthesis</keyword>
<evidence type="ECO:0000256" key="5">
    <source>
        <dbReference type="ARBA" id="ARBA00022723"/>
    </source>
</evidence>
<keyword evidence="2 10" id="KW-0444">Lipid biosynthesis</keyword>
<feature type="binding site" evidence="10">
    <location>
        <position position="161"/>
    </location>
    <ligand>
        <name>substrate</name>
    </ligand>
</feature>
<dbReference type="PANTHER" id="PTHR34990">
    <property type="entry name" value="UDP-2,3-DIACYLGLUCOSAMINE HYDROLASE-RELATED"/>
    <property type="match status" value="1"/>
</dbReference>
<dbReference type="NCBIfam" id="NF003743">
    <property type="entry name" value="PRK05340.1"/>
    <property type="match status" value="1"/>
</dbReference>
<dbReference type="InterPro" id="IPR029052">
    <property type="entry name" value="Metallo-depent_PP-like"/>
</dbReference>
<evidence type="ECO:0000256" key="8">
    <source>
        <dbReference type="ARBA" id="ARBA00023136"/>
    </source>
</evidence>
<feature type="domain" description="Calcineurin-like phosphoesterase" evidence="11">
    <location>
        <begin position="5"/>
        <end position="200"/>
    </location>
</feature>
<keyword evidence="6 10" id="KW-0378">Hydrolase</keyword>
<evidence type="ECO:0000313" key="12">
    <source>
        <dbReference type="EMBL" id="GAA0352623.1"/>
    </source>
</evidence>
<comment type="cofactor">
    <cofactor evidence="10">
        <name>Mn(2+)</name>
        <dbReference type="ChEBI" id="CHEBI:29035"/>
    </cofactor>
    <text evidence="10">Binds 2 Mn(2+) ions per subunit in a binuclear metal center.</text>
</comment>
<feature type="binding site" evidence="10">
    <location>
        <position position="115"/>
    </location>
    <ligand>
        <name>Mn(2+)</name>
        <dbReference type="ChEBI" id="CHEBI:29035"/>
        <label>2</label>
    </ligand>
</feature>
<keyword evidence="3 10" id="KW-0997">Cell inner membrane</keyword>
<keyword evidence="9 10" id="KW-0464">Manganese</keyword>